<gene>
    <name evidence="2" type="ORF">KUF71_013353</name>
</gene>
<name>A0AAE1LNH3_9NEOP</name>
<dbReference type="AlphaFoldDB" id="A0AAE1LNH3"/>
<dbReference type="Proteomes" id="UP001219518">
    <property type="component" value="Unassembled WGS sequence"/>
</dbReference>
<keyword evidence="2" id="KW-0472">Membrane</keyword>
<feature type="region of interest" description="Disordered" evidence="1">
    <location>
        <begin position="1"/>
        <end position="126"/>
    </location>
</feature>
<feature type="non-terminal residue" evidence="2">
    <location>
        <position position="1"/>
    </location>
</feature>
<keyword evidence="2" id="KW-0812">Transmembrane</keyword>
<keyword evidence="3" id="KW-1185">Reference proteome</keyword>
<evidence type="ECO:0000313" key="2">
    <source>
        <dbReference type="EMBL" id="KAK3925084.1"/>
    </source>
</evidence>
<evidence type="ECO:0000256" key="1">
    <source>
        <dbReference type="SAM" id="MobiDB-lite"/>
    </source>
</evidence>
<sequence length="270" mass="29800">LPRPARHGRACTYVPRRRRPTAESSRPALTRPGPAPSLPWGCPGCTARTRPGSRRTMAPTATSLAATPSTYSEPGPRSDDEHEDGLLGQKRAACAATPTPSPVDGEHPLPVLKVTLPPDTDAEDSHWKLDRRDSGSLFWRRDSVACKTSRIKFRLDVDVREYQPRPEERLPAPHPHDDEEDEDIYSDDYILRHDVDLDTAGSWLRPSLRSLRPGNLFGARRLRARRRPYGAAGASGDPPPKESSVFMSLVCVLAILVTAWLQGAISPINL</sequence>
<evidence type="ECO:0000313" key="3">
    <source>
        <dbReference type="Proteomes" id="UP001219518"/>
    </source>
</evidence>
<reference evidence="2" key="1">
    <citation type="submission" date="2021-07" db="EMBL/GenBank/DDBJ databases">
        <authorList>
            <person name="Catto M.A."/>
            <person name="Jacobson A."/>
            <person name="Kennedy G."/>
            <person name="Labadie P."/>
            <person name="Hunt B.G."/>
            <person name="Srinivasan R."/>
        </authorList>
    </citation>
    <scope>NUCLEOTIDE SEQUENCE</scope>
    <source>
        <strain evidence="2">PL_HMW_Pooled</strain>
        <tissue evidence="2">Head</tissue>
    </source>
</reference>
<feature type="compositionally biased region" description="Basic residues" evidence="1">
    <location>
        <begin position="1"/>
        <end position="19"/>
    </location>
</feature>
<proteinExistence type="predicted"/>
<comment type="caution">
    <text evidence="2">The sequence shown here is derived from an EMBL/GenBank/DDBJ whole genome shotgun (WGS) entry which is preliminary data.</text>
</comment>
<reference evidence="2" key="2">
    <citation type="journal article" date="2023" name="BMC Genomics">
        <title>Pest status, molecular evolution, and epigenetic factors derived from the genome assembly of Frankliniella fusca, a thysanopteran phytovirus vector.</title>
        <authorList>
            <person name="Catto M.A."/>
            <person name="Labadie P.E."/>
            <person name="Jacobson A.L."/>
            <person name="Kennedy G.G."/>
            <person name="Srinivasan R."/>
            <person name="Hunt B.G."/>
        </authorList>
    </citation>
    <scope>NUCLEOTIDE SEQUENCE</scope>
    <source>
        <strain evidence="2">PL_HMW_Pooled</strain>
    </source>
</reference>
<accession>A0AAE1LNH3</accession>
<feature type="compositionally biased region" description="Low complexity" evidence="1">
    <location>
        <begin position="58"/>
        <end position="70"/>
    </location>
</feature>
<protein>
    <submittedName>
        <fullName evidence="2">Transmembrane channel-like protein 3</fullName>
    </submittedName>
</protein>
<organism evidence="2 3">
    <name type="scientific">Frankliniella fusca</name>
    <dbReference type="NCBI Taxonomy" id="407009"/>
    <lineage>
        <taxon>Eukaryota</taxon>
        <taxon>Metazoa</taxon>
        <taxon>Ecdysozoa</taxon>
        <taxon>Arthropoda</taxon>
        <taxon>Hexapoda</taxon>
        <taxon>Insecta</taxon>
        <taxon>Pterygota</taxon>
        <taxon>Neoptera</taxon>
        <taxon>Paraneoptera</taxon>
        <taxon>Thysanoptera</taxon>
        <taxon>Terebrantia</taxon>
        <taxon>Thripoidea</taxon>
        <taxon>Thripidae</taxon>
        <taxon>Frankliniella</taxon>
    </lineage>
</organism>
<dbReference type="EMBL" id="JAHWGI010001215">
    <property type="protein sequence ID" value="KAK3925084.1"/>
    <property type="molecule type" value="Genomic_DNA"/>
</dbReference>